<name>A0A0N4ZLD3_PARTI</name>
<dbReference type="AlphaFoldDB" id="A0A0N4ZLD3"/>
<dbReference type="Proteomes" id="UP000038045">
    <property type="component" value="Unplaced"/>
</dbReference>
<accession>A0A0N4ZLD3</accession>
<protein>
    <submittedName>
        <fullName evidence="2">Uncharacterized protein</fullName>
    </submittedName>
</protein>
<organism evidence="1 2">
    <name type="scientific">Parastrongyloides trichosuri</name>
    <name type="common">Possum-specific nematode worm</name>
    <dbReference type="NCBI Taxonomy" id="131310"/>
    <lineage>
        <taxon>Eukaryota</taxon>
        <taxon>Metazoa</taxon>
        <taxon>Ecdysozoa</taxon>
        <taxon>Nematoda</taxon>
        <taxon>Chromadorea</taxon>
        <taxon>Rhabditida</taxon>
        <taxon>Tylenchina</taxon>
        <taxon>Panagrolaimomorpha</taxon>
        <taxon>Strongyloidoidea</taxon>
        <taxon>Strongyloididae</taxon>
        <taxon>Parastrongyloides</taxon>
    </lineage>
</organism>
<evidence type="ECO:0000313" key="1">
    <source>
        <dbReference type="Proteomes" id="UP000038045"/>
    </source>
</evidence>
<sequence length="207" mass="24895">MRNTLEKEYIVRLNFHNETVWKIFYSKKPENLVELKSNESFRQFYKLIKKEMDIEFIDNIIFNIKKFGQSNKSNDLRHGIQKIEKKIKKTLIYSYDSCFANNSISIYYKQNKSEDCEDEIYILAFKRNILFESDNLERVISRYLAIYLCLKNYRPRNQTKNFYFSLLGFSNLDPDIISDKINVNEAGRTIIKCSNNLYMRFMSLQLL</sequence>
<dbReference type="WBParaSite" id="PTRK_0000908425.1">
    <property type="protein sequence ID" value="PTRK_0000908425.1"/>
    <property type="gene ID" value="PTRK_0000908425"/>
</dbReference>
<proteinExistence type="predicted"/>
<evidence type="ECO:0000313" key="2">
    <source>
        <dbReference type="WBParaSite" id="PTRK_0000908425.1"/>
    </source>
</evidence>
<reference evidence="2" key="1">
    <citation type="submission" date="2017-02" db="UniProtKB">
        <authorList>
            <consortium name="WormBaseParasite"/>
        </authorList>
    </citation>
    <scope>IDENTIFICATION</scope>
</reference>
<keyword evidence="1" id="KW-1185">Reference proteome</keyword>